<name>A0A9X1WZ27_9BACL</name>
<reference evidence="2" key="1">
    <citation type="submission" date="2022-04" db="EMBL/GenBank/DDBJ databases">
        <title>Paenibacillus mangrovi sp. nov., a novel endophytic bacterium isolated from bark of Kandelia candel.</title>
        <authorList>
            <person name="Tuo L."/>
        </authorList>
    </citation>
    <scope>NUCLEOTIDE SEQUENCE</scope>
    <source>
        <strain evidence="2">KQZ6P-2</strain>
    </source>
</reference>
<feature type="transmembrane region" description="Helical" evidence="1">
    <location>
        <begin position="192"/>
        <end position="212"/>
    </location>
</feature>
<dbReference type="AlphaFoldDB" id="A0A9X1WZ27"/>
<evidence type="ECO:0000256" key="1">
    <source>
        <dbReference type="SAM" id="Phobius"/>
    </source>
</evidence>
<accession>A0A9X1WZ27</accession>
<keyword evidence="1" id="KW-0812">Transmembrane</keyword>
<dbReference type="Proteomes" id="UP001139347">
    <property type="component" value="Unassembled WGS sequence"/>
</dbReference>
<dbReference type="RefSeq" id="WP_244730228.1">
    <property type="nucleotide sequence ID" value="NZ_JALIRP010000015.1"/>
</dbReference>
<proteinExistence type="predicted"/>
<dbReference type="EMBL" id="JALIRP010000015">
    <property type="protein sequence ID" value="MCJ8014824.1"/>
    <property type="molecule type" value="Genomic_DNA"/>
</dbReference>
<gene>
    <name evidence="2" type="ORF">MUG84_24375</name>
</gene>
<feature type="transmembrane region" description="Helical" evidence="1">
    <location>
        <begin position="21"/>
        <end position="42"/>
    </location>
</feature>
<evidence type="ECO:0000313" key="3">
    <source>
        <dbReference type="Proteomes" id="UP001139347"/>
    </source>
</evidence>
<keyword evidence="1" id="KW-1133">Transmembrane helix</keyword>
<feature type="transmembrane region" description="Helical" evidence="1">
    <location>
        <begin position="62"/>
        <end position="82"/>
    </location>
</feature>
<keyword evidence="1" id="KW-0472">Membrane</keyword>
<organism evidence="2 3">
    <name type="scientific">Paenibacillus mangrovi</name>
    <dbReference type="NCBI Taxonomy" id="2931978"/>
    <lineage>
        <taxon>Bacteria</taxon>
        <taxon>Bacillati</taxon>
        <taxon>Bacillota</taxon>
        <taxon>Bacilli</taxon>
        <taxon>Bacillales</taxon>
        <taxon>Paenibacillaceae</taxon>
        <taxon>Paenibacillus</taxon>
    </lineage>
</organism>
<feature type="transmembrane region" description="Helical" evidence="1">
    <location>
        <begin position="103"/>
        <end position="122"/>
    </location>
</feature>
<feature type="transmembrane region" description="Helical" evidence="1">
    <location>
        <begin position="162"/>
        <end position="180"/>
    </location>
</feature>
<protein>
    <submittedName>
        <fullName evidence="2">DUF3995 domain-containing protein</fullName>
    </submittedName>
</protein>
<comment type="caution">
    <text evidence="2">The sequence shown here is derived from an EMBL/GenBank/DDBJ whole genome shotgun (WGS) entry which is preliminary data.</text>
</comment>
<keyword evidence="3" id="KW-1185">Reference proteome</keyword>
<evidence type="ECO:0000313" key="2">
    <source>
        <dbReference type="EMBL" id="MCJ8014824.1"/>
    </source>
</evidence>
<sequence length="220" mass="24546">MQKTYSTIFSDRFERFTKSSVWPAYVGCLISFIYAVFVRFYQAAGGTIGVPGKMKDPEIINMGSYIAGLAIMFCGFALIMLIKPWSRIVPPKVPLIGGRKIHPLILLTPTLIGTAFLIAHGVSGMIIRALQLAGIITLDFPGFLEVDVHELALWDLLFYEPWFVFIGIMAGLTAAHYAQASGVRQSTFKRSTVIYLILIFLLTALFVMSIIFDFTDRISF</sequence>